<protein>
    <recommendedName>
        <fullName evidence="3">SnoaL-like domain-containing protein</fullName>
    </recommendedName>
</protein>
<gene>
    <name evidence="1" type="ORF">Voc01_062340</name>
</gene>
<evidence type="ECO:0008006" key="3">
    <source>
        <dbReference type="Google" id="ProtNLM"/>
    </source>
</evidence>
<evidence type="ECO:0000313" key="1">
    <source>
        <dbReference type="EMBL" id="GIJ71317.1"/>
    </source>
</evidence>
<accession>A0A8J3ZYQ7</accession>
<sequence>MDNTHADLGEYLREYYVLKSAGDLDGVTGLFRSDAVYADATLGWRIDGLDALSAGWAEYMPGWVQRGAVSYPTRVLGDATGGVAFVTASPELFGGELRALAGVSIVDGLIVRFIDYWDGRQLDLSSMRVPDDQFPLSFGEDLPAAREHGLLDEAVDRLVSGEYPLATDVTLEDLTLRVRVHGKNATATLWEQLPYGGGVKVCRVMGGPRGGGFEWISPDGPVNRGITAVALDSDGRIAELCSTWDGARVSDALLREWHGSALG</sequence>
<reference evidence="1" key="1">
    <citation type="submission" date="2021-01" db="EMBL/GenBank/DDBJ databases">
        <title>Whole genome shotgun sequence of Virgisporangium ochraceum NBRC 16418.</title>
        <authorList>
            <person name="Komaki H."/>
            <person name="Tamura T."/>
        </authorList>
    </citation>
    <scope>NUCLEOTIDE SEQUENCE</scope>
    <source>
        <strain evidence="1">NBRC 16418</strain>
    </source>
</reference>
<dbReference type="Proteomes" id="UP000635606">
    <property type="component" value="Unassembled WGS sequence"/>
</dbReference>
<dbReference type="InterPro" id="IPR032710">
    <property type="entry name" value="NTF2-like_dom_sf"/>
</dbReference>
<proteinExistence type="predicted"/>
<dbReference type="AlphaFoldDB" id="A0A8J3ZYQ7"/>
<dbReference type="Gene3D" id="3.10.450.50">
    <property type="match status" value="1"/>
</dbReference>
<dbReference type="EMBL" id="BOPH01000088">
    <property type="protein sequence ID" value="GIJ71317.1"/>
    <property type="molecule type" value="Genomic_DNA"/>
</dbReference>
<organism evidence="1 2">
    <name type="scientific">Virgisporangium ochraceum</name>
    <dbReference type="NCBI Taxonomy" id="65505"/>
    <lineage>
        <taxon>Bacteria</taxon>
        <taxon>Bacillati</taxon>
        <taxon>Actinomycetota</taxon>
        <taxon>Actinomycetes</taxon>
        <taxon>Micromonosporales</taxon>
        <taxon>Micromonosporaceae</taxon>
        <taxon>Virgisporangium</taxon>
    </lineage>
</organism>
<name>A0A8J3ZYQ7_9ACTN</name>
<evidence type="ECO:0000313" key="2">
    <source>
        <dbReference type="Proteomes" id="UP000635606"/>
    </source>
</evidence>
<dbReference type="SUPFAM" id="SSF54427">
    <property type="entry name" value="NTF2-like"/>
    <property type="match status" value="1"/>
</dbReference>
<keyword evidence="2" id="KW-1185">Reference proteome</keyword>
<comment type="caution">
    <text evidence="1">The sequence shown here is derived from an EMBL/GenBank/DDBJ whole genome shotgun (WGS) entry which is preliminary data.</text>
</comment>